<evidence type="ECO:0000313" key="5">
    <source>
        <dbReference type="EMBL" id="MBP2027554.1"/>
    </source>
</evidence>
<feature type="domain" description="Methyl-accepting transducer" evidence="4">
    <location>
        <begin position="214"/>
        <end position="471"/>
    </location>
</feature>
<feature type="transmembrane region" description="Helical" evidence="3">
    <location>
        <begin position="145"/>
        <end position="165"/>
    </location>
</feature>
<feature type="transmembrane region" description="Helical" evidence="3">
    <location>
        <begin position="43"/>
        <end position="62"/>
    </location>
</feature>
<accession>A0ABS4KID7</accession>
<dbReference type="PANTHER" id="PTHR32089">
    <property type="entry name" value="METHYL-ACCEPTING CHEMOTAXIS PROTEIN MCPB"/>
    <property type="match status" value="1"/>
</dbReference>
<name>A0ABS4KID7_9FIRM</name>
<feature type="transmembrane region" description="Helical" evidence="3">
    <location>
        <begin position="94"/>
        <end position="111"/>
    </location>
</feature>
<feature type="transmembrane region" description="Helical" evidence="3">
    <location>
        <begin position="118"/>
        <end position="139"/>
    </location>
</feature>
<evidence type="ECO:0000256" key="3">
    <source>
        <dbReference type="SAM" id="Phobius"/>
    </source>
</evidence>
<proteinExistence type="predicted"/>
<keyword evidence="3" id="KW-1133">Transmembrane helix</keyword>
<evidence type="ECO:0000256" key="1">
    <source>
        <dbReference type="ARBA" id="ARBA00023224"/>
    </source>
</evidence>
<dbReference type="EMBL" id="JAGGLI010000012">
    <property type="protein sequence ID" value="MBP2027554.1"/>
    <property type="molecule type" value="Genomic_DNA"/>
</dbReference>
<dbReference type="PANTHER" id="PTHR32089:SF112">
    <property type="entry name" value="LYSOZYME-LIKE PROTEIN-RELATED"/>
    <property type="match status" value="1"/>
</dbReference>
<evidence type="ECO:0000313" key="6">
    <source>
        <dbReference type="Proteomes" id="UP001314903"/>
    </source>
</evidence>
<dbReference type="InterPro" id="IPR004089">
    <property type="entry name" value="MCPsignal_dom"/>
</dbReference>
<keyword evidence="1 2" id="KW-0807">Transducer</keyword>
<keyword evidence="6" id="KW-1185">Reference proteome</keyword>
<dbReference type="Gene3D" id="1.10.287.950">
    <property type="entry name" value="Methyl-accepting chemotaxis protein"/>
    <property type="match status" value="1"/>
</dbReference>
<dbReference type="Proteomes" id="UP001314903">
    <property type="component" value="Unassembled WGS sequence"/>
</dbReference>
<comment type="caution">
    <text evidence="5">The sequence shown here is derived from an EMBL/GenBank/DDBJ whole genome shotgun (WGS) entry which is preliminary data.</text>
</comment>
<reference evidence="5 6" key="1">
    <citation type="submission" date="2021-03" db="EMBL/GenBank/DDBJ databases">
        <title>Genomic Encyclopedia of Type Strains, Phase IV (KMG-IV): sequencing the most valuable type-strain genomes for metagenomic binning, comparative biology and taxonomic classification.</title>
        <authorList>
            <person name="Goeker M."/>
        </authorList>
    </citation>
    <scope>NUCLEOTIDE SEQUENCE [LARGE SCALE GENOMIC DNA]</scope>
    <source>
        <strain evidence="5 6">DSM 27512</strain>
    </source>
</reference>
<keyword evidence="3" id="KW-0812">Transmembrane</keyword>
<feature type="transmembrane region" description="Helical" evidence="3">
    <location>
        <begin position="15"/>
        <end position="37"/>
    </location>
</feature>
<evidence type="ECO:0000256" key="2">
    <source>
        <dbReference type="PROSITE-ProRule" id="PRU00284"/>
    </source>
</evidence>
<dbReference type="RefSeq" id="WP_209660611.1">
    <property type="nucleotide sequence ID" value="NZ_JAGGLI010000012.1"/>
</dbReference>
<gene>
    <name evidence="5" type="ORF">J2Z35_001351</name>
</gene>
<dbReference type="PROSITE" id="PS50111">
    <property type="entry name" value="CHEMOTAXIS_TRANSDUC_2"/>
    <property type="match status" value="1"/>
</dbReference>
<protein>
    <submittedName>
        <fullName evidence="5">Methyl-accepting chemotaxis protein</fullName>
    </submittedName>
</protein>
<evidence type="ECO:0000259" key="4">
    <source>
        <dbReference type="PROSITE" id="PS50111"/>
    </source>
</evidence>
<feature type="transmembrane region" description="Helical" evidence="3">
    <location>
        <begin position="69"/>
        <end position="88"/>
    </location>
</feature>
<dbReference type="SUPFAM" id="SSF58104">
    <property type="entry name" value="Methyl-accepting chemotaxis protein (MCP) signaling domain"/>
    <property type="match status" value="1"/>
</dbReference>
<organism evidence="5 6">
    <name type="scientific">Acetoanaerobium pronyense</name>
    <dbReference type="NCBI Taxonomy" id="1482736"/>
    <lineage>
        <taxon>Bacteria</taxon>
        <taxon>Bacillati</taxon>
        <taxon>Bacillota</taxon>
        <taxon>Clostridia</taxon>
        <taxon>Peptostreptococcales</taxon>
        <taxon>Filifactoraceae</taxon>
        <taxon>Acetoanaerobium</taxon>
    </lineage>
</organism>
<keyword evidence="3" id="KW-0472">Membrane</keyword>
<dbReference type="Pfam" id="PF00015">
    <property type="entry name" value="MCPsignal"/>
    <property type="match status" value="1"/>
</dbReference>
<sequence>MENKTNSTNIRATKAIYFIIFLCSLGLIGQALIINGFEEGKVVASVIGFGFIIATTVFLLSIKKILPDIIVAVIMPLIPALIAMYLLYLQKGTFRIFLGFPVTIALSGLYFKKNVVLTFSLILNILLIIFYILMPQYVIGSESDIGEFIVRMILINATVISLYFITKWGNQLIDMATESKSQAESLLKNLQSTLDNIKIYSNTLNEDMKKGNEDISTVKEISESITIAIQEVAKGVEEEAISINDINSSMLDATNMALDAQDSSKLIYSSSQNMNIMVKDGIKNMNMMNEHTKLVSNAISSAVSTVTNLDEQVNKINSFLSSITRISQQTNLLALNAAIEAARAGESGKGFAVVADEVRKLAEESGKMAKEIANVTGEINNVKDEALKEVTKGDEAVRESNKIIEGVNHSFMEMAQSFEVMNQNINKETQQITSVTEVFKDILDKIENIASITQEHSSTSEEIASAVEEQNSRIKDLHTELDKVVKVSEDLYSLTI</sequence>
<dbReference type="SMART" id="SM00283">
    <property type="entry name" value="MA"/>
    <property type="match status" value="1"/>
</dbReference>